<dbReference type="OrthoDB" id="4239402at2"/>
<feature type="compositionally biased region" description="Polar residues" evidence="1">
    <location>
        <begin position="223"/>
        <end position="235"/>
    </location>
</feature>
<sequence length="235" mass="25087">MKERDDGPAAPSDGTFERILDRALHSPEIMAAVERVGVTDTRERLRAEALQARPSLSRTAAVEYDRYLRVRASGRHEGPTKAAVRVGDGSVSVSALLVPSLGVVAAGVYVLSGFDLHALDVRPHLNDGLIMVVVILAAVTAGAALGDLLWSLATRDRPTSEDRDPEVRRAHEEWQLALLERGVMPFLLGTLDGAASCPAPLPAPAQPPLPPSLQPSTRERPSQSDLSFTPGSAKK</sequence>
<proteinExistence type="predicted"/>
<name>A0A1I1ZMI5_9ACTN</name>
<feature type="transmembrane region" description="Helical" evidence="2">
    <location>
        <begin position="91"/>
        <end position="110"/>
    </location>
</feature>
<keyword evidence="2" id="KW-0812">Transmembrane</keyword>
<dbReference type="Proteomes" id="UP000181942">
    <property type="component" value="Unassembled WGS sequence"/>
</dbReference>
<evidence type="ECO:0000313" key="4">
    <source>
        <dbReference type="Proteomes" id="UP000181942"/>
    </source>
</evidence>
<organism evidence="3 4">
    <name type="scientific">Streptomyces mirabilis</name>
    <dbReference type="NCBI Taxonomy" id="68239"/>
    <lineage>
        <taxon>Bacteria</taxon>
        <taxon>Bacillati</taxon>
        <taxon>Actinomycetota</taxon>
        <taxon>Actinomycetes</taxon>
        <taxon>Kitasatosporales</taxon>
        <taxon>Streptomycetaceae</taxon>
        <taxon>Streptomyces</taxon>
    </lineage>
</organism>
<accession>A0A1I1ZMI5</accession>
<protein>
    <submittedName>
        <fullName evidence="3">Uncharacterized protein</fullName>
    </submittedName>
</protein>
<evidence type="ECO:0000313" key="3">
    <source>
        <dbReference type="EMBL" id="SFE32899.1"/>
    </source>
</evidence>
<feature type="region of interest" description="Disordered" evidence="1">
    <location>
        <begin position="197"/>
        <end position="235"/>
    </location>
</feature>
<dbReference type="EMBL" id="FONR01000001">
    <property type="protein sequence ID" value="SFE32899.1"/>
    <property type="molecule type" value="Genomic_DNA"/>
</dbReference>
<evidence type="ECO:0000256" key="2">
    <source>
        <dbReference type="SAM" id="Phobius"/>
    </source>
</evidence>
<gene>
    <name evidence="3" type="ORF">SAMN02787118_101344</name>
</gene>
<evidence type="ECO:0000256" key="1">
    <source>
        <dbReference type="SAM" id="MobiDB-lite"/>
    </source>
</evidence>
<feature type="compositionally biased region" description="Pro residues" evidence="1">
    <location>
        <begin position="199"/>
        <end position="213"/>
    </location>
</feature>
<keyword evidence="2" id="KW-1133">Transmembrane helix</keyword>
<feature type="transmembrane region" description="Helical" evidence="2">
    <location>
        <begin position="130"/>
        <end position="153"/>
    </location>
</feature>
<dbReference type="AlphaFoldDB" id="A0A1I1ZMI5"/>
<dbReference type="RefSeq" id="WP_075025510.1">
    <property type="nucleotide sequence ID" value="NZ_FONR01000001.1"/>
</dbReference>
<keyword evidence="2" id="KW-0472">Membrane</keyword>
<reference evidence="3 4" key="1">
    <citation type="submission" date="2016-10" db="EMBL/GenBank/DDBJ databases">
        <authorList>
            <person name="de Groot N.N."/>
        </authorList>
    </citation>
    <scope>NUCLEOTIDE SEQUENCE [LARGE SCALE GENOMIC DNA]</scope>
    <source>
        <strain evidence="3 4">OK461</strain>
    </source>
</reference>